<dbReference type="Pfam" id="PF07980">
    <property type="entry name" value="SusD_RagB"/>
    <property type="match status" value="1"/>
</dbReference>
<keyword evidence="10" id="KW-1185">Reference proteome</keyword>
<feature type="domain" description="RagB/SusD" evidence="7">
    <location>
        <begin position="313"/>
        <end position="479"/>
    </location>
</feature>
<dbReference type="InterPro" id="IPR012944">
    <property type="entry name" value="SusD_RagB_dom"/>
</dbReference>
<dbReference type="PROSITE" id="PS51257">
    <property type="entry name" value="PROKAR_LIPOPROTEIN"/>
    <property type="match status" value="1"/>
</dbReference>
<keyword evidence="3 6" id="KW-0732">Signal</keyword>
<dbReference type="KEGG" id="fls:GLV81_00360"/>
<name>A0A6I6G5V3_9BACT</name>
<dbReference type="InterPro" id="IPR011990">
    <property type="entry name" value="TPR-like_helical_dom_sf"/>
</dbReference>
<dbReference type="EMBL" id="CP046566">
    <property type="protein sequence ID" value="QGW26763.1"/>
    <property type="molecule type" value="Genomic_DNA"/>
</dbReference>
<protein>
    <submittedName>
        <fullName evidence="9">RagB/SusD family nutrient uptake outer membrane protein</fullName>
    </submittedName>
</protein>
<evidence type="ECO:0000259" key="8">
    <source>
        <dbReference type="Pfam" id="PF14322"/>
    </source>
</evidence>
<dbReference type="Proteomes" id="UP000426027">
    <property type="component" value="Chromosome"/>
</dbReference>
<feature type="domain" description="SusD-like N-terminal" evidence="8">
    <location>
        <begin position="83"/>
        <end position="219"/>
    </location>
</feature>
<dbReference type="InterPro" id="IPR033985">
    <property type="entry name" value="SusD-like_N"/>
</dbReference>
<dbReference type="Pfam" id="PF14322">
    <property type="entry name" value="SusD-like_3"/>
    <property type="match status" value="1"/>
</dbReference>
<evidence type="ECO:0000256" key="2">
    <source>
        <dbReference type="ARBA" id="ARBA00006275"/>
    </source>
</evidence>
<comment type="similarity">
    <text evidence="2">Belongs to the SusD family.</text>
</comment>
<dbReference type="RefSeq" id="WP_157475892.1">
    <property type="nucleotide sequence ID" value="NZ_CP046566.1"/>
</dbReference>
<comment type="subcellular location">
    <subcellularLocation>
        <location evidence="1">Cell outer membrane</location>
    </subcellularLocation>
</comment>
<dbReference type="Gene3D" id="1.25.40.390">
    <property type="match status" value="1"/>
</dbReference>
<evidence type="ECO:0000313" key="9">
    <source>
        <dbReference type="EMBL" id="QGW26763.1"/>
    </source>
</evidence>
<evidence type="ECO:0000313" key="10">
    <source>
        <dbReference type="Proteomes" id="UP000426027"/>
    </source>
</evidence>
<organism evidence="9 10">
    <name type="scientific">Phnomibacter ginsenosidimutans</name>
    <dbReference type="NCBI Taxonomy" id="2676868"/>
    <lineage>
        <taxon>Bacteria</taxon>
        <taxon>Pseudomonadati</taxon>
        <taxon>Bacteroidota</taxon>
        <taxon>Chitinophagia</taxon>
        <taxon>Chitinophagales</taxon>
        <taxon>Chitinophagaceae</taxon>
        <taxon>Phnomibacter</taxon>
    </lineage>
</organism>
<gene>
    <name evidence="9" type="ORF">GLV81_00360</name>
</gene>
<dbReference type="GO" id="GO:0009279">
    <property type="term" value="C:cell outer membrane"/>
    <property type="evidence" value="ECO:0007669"/>
    <property type="project" value="UniProtKB-SubCell"/>
</dbReference>
<evidence type="ECO:0000259" key="7">
    <source>
        <dbReference type="Pfam" id="PF07980"/>
    </source>
</evidence>
<evidence type="ECO:0000256" key="5">
    <source>
        <dbReference type="ARBA" id="ARBA00023237"/>
    </source>
</evidence>
<feature type="signal peptide" evidence="6">
    <location>
        <begin position="1"/>
        <end position="18"/>
    </location>
</feature>
<feature type="chain" id="PRO_5026318779" evidence="6">
    <location>
        <begin position="19"/>
        <end position="508"/>
    </location>
</feature>
<evidence type="ECO:0000256" key="1">
    <source>
        <dbReference type="ARBA" id="ARBA00004442"/>
    </source>
</evidence>
<keyword evidence="4" id="KW-0472">Membrane</keyword>
<evidence type="ECO:0000256" key="6">
    <source>
        <dbReference type="SAM" id="SignalP"/>
    </source>
</evidence>
<accession>A0A6I6G5V3</accession>
<dbReference type="AlphaFoldDB" id="A0A6I6G5V3"/>
<evidence type="ECO:0000256" key="3">
    <source>
        <dbReference type="ARBA" id="ARBA00022729"/>
    </source>
</evidence>
<keyword evidence="5" id="KW-0998">Cell outer membrane</keyword>
<sequence length="508" mass="57044">MKKIAFYIVFAAGLVSMAGCSVKEKILDEQDGTQAVLDPKNMESLVSPAYAYLRDLQNRSGVWGTLEGTTDELAWPARGSDWVSPDLQTLYTHEYTATNSYIRNTFNSFMLGITRCNVALMYLTKFPSDDKVNTYIAEVKFIRALCMYRLADNFGHFPFREAEEYDYSSYPQILDRQQAVSRIIAELNEIIPQLKTKSQLPYGRVSKAAAQMLLANVYLNHQVLTGTAKWTEAVAQCDAIISSGDYKLADDYWAMFQYNNGAYLHSTESILSVIYDETIALTGADWVRITLHYNQKFGNFASLFNGCCTSPEFVNTWDTTDVRFKDTRNKAALGFNQGLLIGQQYSPAGVALKTRTGEDLIFTKDFSISNSKEQQGVRVLKFAPNPSTTNTGAAGNDFPYYRLADTYLMRAEAKLRNGDNAGALSDINTLRTKRNRPALAAVALSDILKERGYEFYWEGNRRTDMIRFGTYTAARSQKASVTPDYKILLPIPISAMEANPNLKQNPGY</sequence>
<reference evidence="9 10" key="1">
    <citation type="submission" date="2019-11" db="EMBL/GenBank/DDBJ databases">
        <authorList>
            <person name="Im W.T."/>
        </authorList>
    </citation>
    <scope>NUCLEOTIDE SEQUENCE [LARGE SCALE GENOMIC DNA]</scope>
    <source>
        <strain evidence="9 10">SB-02</strain>
    </source>
</reference>
<evidence type="ECO:0000256" key="4">
    <source>
        <dbReference type="ARBA" id="ARBA00023136"/>
    </source>
</evidence>
<dbReference type="SUPFAM" id="SSF48452">
    <property type="entry name" value="TPR-like"/>
    <property type="match status" value="1"/>
</dbReference>
<proteinExistence type="inferred from homology"/>